<evidence type="ECO:0008006" key="4">
    <source>
        <dbReference type="Google" id="ProtNLM"/>
    </source>
</evidence>
<organism evidence="2 3">
    <name type="scientific">Streptomyces paromomycinus</name>
    <name type="common">Streptomyces rimosus subsp. paromomycinus</name>
    <dbReference type="NCBI Taxonomy" id="92743"/>
    <lineage>
        <taxon>Bacteria</taxon>
        <taxon>Bacillati</taxon>
        <taxon>Actinomycetota</taxon>
        <taxon>Actinomycetes</taxon>
        <taxon>Kitasatosporales</taxon>
        <taxon>Streptomycetaceae</taxon>
        <taxon>Streptomyces</taxon>
    </lineage>
</organism>
<gene>
    <name evidence="2" type="ORF">GKJPGBOP_07602</name>
</gene>
<accession>A0A401WET5</accession>
<keyword evidence="3" id="KW-1185">Reference proteome</keyword>
<evidence type="ECO:0000313" key="3">
    <source>
        <dbReference type="Proteomes" id="UP000286746"/>
    </source>
</evidence>
<name>A0A401WET5_STREY</name>
<dbReference type="EMBL" id="BHZD01000001">
    <property type="protein sequence ID" value="GCD47808.1"/>
    <property type="molecule type" value="Genomic_DNA"/>
</dbReference>
<comment type="caution">
    <text evidence="2">The sequence shown here is derived from an EMBL/GenBank/DDBJ whole genome shotgun (WGS) entry which is preliminary data.</text>
</comment>
<dbReference type="AlphaFoldDB" id="A0A401WET5"/>
<evidence type="ECO:0000256" key="1">
    <source>
        <dbReference type="SAM" id="MobiDB-lite"/>
    </source>
</evidence>
<dbReference type="RefSeq" id="WP_125057840.1">
    <property type="nucleotide sequence ID" value="NZ_BHZD01000001.1"/>
</dbReference>
<protein>
    <recommendedName>
        <fullName evidence="4">Histone deacetylase</fullName>
    </recommendedName>
</protein>
<dbReference type="Gene3D" id="3.10.490.10">
    <property type="entry name" value="Gamma-glutamyl cyclotransferase-like"/>
    <property type="match status" value="1"/>
</dbReference>
<evidence type="ECO:0000313" key="2">
    <source>
        <dbReference type="EMBL" id="GCD47808.1"/>
    </source>
</evidence>
<feature type="compositionally biased region" description="Basic and acidic residues" evidence="1">
    <location>
        <begin position="213"/>
        <end position="229"/>
    </location>
</feature>
<reference evidence="2 3" key="1">
    <citation type="submission" date="2018-11" db="EMBL/GenBank/DDBJ databases">
        <title>Whole genome sequence of Streptomyces paromomycinus NBRC 15454(T).</title>
        <authorList>
            <person name="Komaki H."/>
            <person name="Tamura T."/>
        </authorList>
    </citation>
    <scope>NUCLEOTIDE SEQUENCE [LARGE SCALE GENOMIC DNA]</scope>
    <source>
        <strain evidence="2 3">NBRC 15454</strain>
    </source>
</reference>
<proteinExistence type="predicted"/>
<dbReference type="Proteomes" id="UP000286746">
    <property type="component" value="Unassembled WGS sequence"/>
</dbReference>
<feature type="region of interest" description="Disordered" evidence="1">
    <location>
        <begin position="192"/>
        <end position="235"/>
    </location>
</feature>
<sequence length="235" mass="25743">MHVWYVSYGSNMHGARLRHYLTGGRPPGGLRTCPGCRDPRPPARSVPVVLPGTMYFALESLNWTGGVAFYDPDGPGEVWARAHLVTRGQFSDIAAQEMNRNPAADLDLAEVLHRGRAQFGPGRYETLVHPGALDGLPLLTFTAPWGAGEVARTQPTDAYLAHLSSGLREAGGWDDEQITEYLDRCRLGLTVRPGTGRRRGRSGRGTGPACRALEVDRWAPDPEVEDPRPRWVHGS</sequence>